<proteinExistence type="predicted"/>
<accession>A0A2K3LW24</accession>
<organism evidence="1 2">
    <name type="scientific">Trifolium pratense</name>
    <name type="common">Red clover</name>
    <dbReference type="NCBI Taxonomy" id="57577"/>
    <lineage>
        <taxon>Eukaryota</taxon>
        <taxon>Viridiplantae</taxon>
        <taxon>Streptophyta</taxon>
        <taxon>Embryophyta</taxon>
        <taxon>Tracheophyta</taxon>
        <taxon>Spermatophyta</taxon>
        <taxon>Magnoliopsida</taxon>
        <taxon>eudicotyledons</taxon>
        <taxon>Gunneridae</taxon>
        <taxon>Pentapetalae</taxon>
        <taxon>rosids</taxon>
        <taxon>fabids</taxon>
        <taxon>Fabales</taxon>
        <taxon>Fabaceae</taxon>
        <taxon>Papilionoideae</taxon>
        <taxon>50 kb inversion clade</taxon>
        <taxon>NPAAA clade</taxon>
        <taxon>Hologalegina</taxon>
        <taxon>IRL clade</taxon>
        <taxon>Trifolieae</taxon>
        <taxon>Trifolium</taxon>
    </lineage>
</organism>
<gene>
    <name evidence="1" type="ORF">L195_g038776</name>
</gene>
<comment type="caution">
    <text evidence="1">The sequence shown here is derived from an EMBL/GenBank/DDBJ whole genome shotgun (WGS) entry which is preliminary data.</text>
</comment>
<reference evidence="1 2" key="1">
    <citation type="journal article" date="2014" name="Am. J. Bot.">
        <title>Genome assembly and annotation for red clover (Trifolium pratense; Fabaceae).</title>
        <authorList>
            <person name="Istvanek J."/>
            <person name="Jaros M."/>
            <person name="Krenek A."/>
            <person name="Repkova J."/>
        </authorList>
    </citation>
    <scope>NUCLEOTIDE SEQUENCE [LARGE SCALE GENOMIC DNA]</scope>
    <source>
        <strain evidence="2">cv. Tatra</strain>
        <tissue evidence="1">Young leaves</tissue>
    </source>
</reference>
<evidence type="ECO:0000313" key="1">
    <source>
        <dbReference type="EMBL" id="PNX82741.1"/>
    </source>
</evidence>
<dbReference type="EMBL" id="ASHM01042640">
    <property type="protein sequence ID" value="PNX82741.1"/>
    <property type="molecule type" value="Genomic_DNA"/>
</dbReference>
<dbReference type="AlphaFoldDB" id="A0A2K3LW24"/>
<sequence length="69" mass="7386">MTCRRNGVDSVVSPKVYTGFLQPDQKEDAVTVLSAVVESVMLGLDQVVSVVEVAVSSSEEAPFFLPSKI</sequence>
<reference evidence="1 2" key="2">
    <citation type="journal article" date="2017" name="Front. Plant Sci.">
        <title>Gene Classification and Mining of Molecular Markers Useful in Red Clover (Trifolium pratense) Breeding.</title>
        <authorList>
            <person name="Istvanek J."/>
            <person name="Dluhosova J."/>
            <person name="Dluhos P."/>
            <person name="Patkova L."/>
            <person name="Nedelnik J."/>
            <person name="Repkova J."/>
        </authorList>
    </citation>
    <scope>NUCLEOTIDE SEQUENCE [LARGE SCALE GENOMIC DNA]</scope>
    <source>
        <strain evidence="2">cv. Tatra</strain>
        <tissue evidence="1">Young leaves</tissue>
    </source>
</reference>
<name>A0A2K3LW24_TRIPR</name>
<protein>
    <submittedName>
        <fullName evidence="1">Uncharacterized protein</fullName>
    </submittedName>
</protein>
<feature type="non-terminal residue" evidence="1">
    <location>
        <position position="69"/>
    </location>
</feature>
<evidence type="ECO:0000313" key="2">
    <source>
        <dbReference type="Proteomes" id="UP000236291"/>
    </source>
</evidence>
<dbReference type="Proteomes" id="UP000236291">
    <property type="component" value="Unassembled WGS sequence"/>
</dbReference>